<dbReference type="InParanoid" id="F6VP14"/>
<reference evidence="10" key="3">
    <citation type="submission" date="2025-09" db="UniProtKB">
        <authorList>
            <consortium name="Ensembl"/>
        </authorList>
    </citation>
    <scope>IDENTIFICATION</scope>
</reference>
<organism evidence="10 11">
    <name type="scientific">Ciona intestinalis</name>
    <name type="common">Transparent sea squirt</name>
    <name type="synonym">Ascidia intestinalis</name>
    <dbReference type="NCBI Taxonomy" id="7719"/>
    <lineage>
        <taxon>Eukaryota</taxon>
        <taxon>Metazoa</taxon>
        <taxon>Chordata</taxon>
        <taxon>Tunicata</taxon>
        <taxon>Ascidiacea</taxon>
        <taxon>Phlebobranchia</taxon>
        <taxon>Cionidae</taxon>
        <taxon>Ciona</taxon>
    </lineage>
</organism>
<evidence type="ECO:0000256" key="2">
    <source>
        <dbReference type="ARBA" id="ARBA00004496"/>
    </source>
</evidence>
<keyword evidence="4" id="KW-0963">Cytoplasm</keyword>
<dbReference type="Gene3D" id="1.10.8.270">
    <property type="entry name" value="putative rabgap domain of human tbc1 domain family member 14 like domains"/>
    <property type="match status" value="1"/>
</dbReference>
<keyword evidence="5" id="KW-0472">Membrane</keyword>
<dbReference type="GeneTree" id="ENSGT00940000170217"/>
<dbReference type="Proteomes" id="UP000008144">
    <property type="component" value="Unassembled WGS sequence"/>
</dbReference>
<comment type="subunit">
    <text evidence="7">Interacts with RAB1A and RAB10; in a GTP-dependent manner.</text>
</comment>
<comment type="function">
    <text evidence="6">Acts as a GTPase-activating protein for RAB35. Together with RAB35 may be involved in regulation of insulin-induced glucose transporter SLC2A4/GLUT4 translocation to the plasma membrane in adipocytes.</text>
</comment>
<dbReference type="SUPFAM" id="SSF47923">
    <property type="entry name" value="Ypt/Rab-GAP domain of gyp1p"/>
    <property type="match status" value="2"/>
</dbReference>
<evidence type="ECO:0000256" key="7">
    <source>
        <dbReference type="ARBA" id="ARBA00064536"/>
    </source>
</evidence>
<evidence type="ECO:0000313" key="10">
    <source>
        <dbReference type="Ensembl" id="ENSCINP00000026218.2"/>
    </source>
</evidence>
<dbReference type="GO" id="GO:0016020">
    <property type="term" value="C:membrane"/>
    <property type="evidence" value="ECO:0007669"/>
    <property type="project" value="UniProtKB-SubCell"/>
</dbReference>
<keyword evidence="3" id="KW-0343">GTPase activation</keyword>
<comment type="subcellular location">
    <subcellularLocation>
        <location evidence="2">Cytoplasm</location>
    </subcellularLocation>
    <subcellularLocation>
        <location evidence="1">Membrane</location>
    </subcellularLocation>
</comment>
<protein>
    <recommendedName>
        <fullName evidence="8">TBC1 domain family member 13</fullName>
    </recommendedName>
</protein>
<dbReference type="SMART" id="SM00164">
    <property type="entry name" value="TBC"/>
    <property type="match status" value="1"/>
</dbReference>
<dbReference type="Pfam" id="PF00566">
    <property type="entry name" value="RabGAP-TBC"/>
    <property type="match status" value="1"/>
</dbReference>
<evidence type="ECO:0000256" key="1">
    <source>
        <dbReference type="ARBA" id="ARBA00004370"/>
    </source>
</evidence>
<reference evidence="10" key="2">
    <citation type="submission" date="2025-08" db="UniProtKB">
        <authorList>
            <consortium name="Ensembl"/>
        </authorList>
    </citation>
    <scope>IDENTIFICATION</scope>
</reference>
<dbReference type="HOGENOM" id="CLU_018687_0_0_1"/>
<evidence type="ECO:0000313" key="11">
    <source>
        <dbReference type="Proteomes" id="UP000008144"/>
    </source>
</evidence>
<evidence type="ECO:0000259" key="9">
    <source>
        <dbReference type="PROSITE" id="PS50086"/>
    </source>
</evidence>
<dbReference type="FunFam" id="1.10.472.80:FF:000009">
    <property type="entry name" value="TBC1 domain family member 13"/>
    <property type="match status" value="1"/>
</dbReference>
<sequence>MSRSKQNDRETLFLEAIAAPEINLKQIRKLCSRGVVETCGIRAVCWRLLLYCLPTKRSLWQQELTRQRSEYNQFVQEIIVEPGLKRFNTGNAESSFEDHPLNPNPKSEWNSYFKDNELLLQIDKDVRRLCPDISFFQNATKYPCEDLTSTESKVETLRKRVERTALNSQSLTRKRLGISNVSCYYYLISSRKQASHEYQVLMEAGQEAHWEVVERILFIYSKLNPGTSYVQGMNEIIGPLYYTLASDPNMDWREHAEADTFFCFTNLMAEIRDNFIKSLDTSASGIEGSMNKALCLLRETDPQVWLLLEKQGIKPQFFLFRWLTLLLSQEFNLPDVIHIWDVLFSDERRFTLLTAVCCAMIVLLREQLLINDFSHNMKLLQNYPMHIGIPTIIDKANKINKSMK</sequence>
<dbReference type="PANTHER" id="PTHR22957">
    <property type="entry name" value="TBC1 DOMAIN FAMILY MEMBER GTPASE-ACTIVATING PROTEIN"/>
    <property type="match status" value="1"/>
</dbReference>
<dbReference type="OMA" id="TEFPCEE"/>
<name>F6VP14_CIOIN</name>
<dbReference type="AlphaFoldDB" id="F6VP14"/>
<dbReference type="InterPro" id="IPR000195">
    <property type="entry name" value="Rab-GAP-TBC_dom"/>
</dbReference>
<evidence type="ECO:0000256" key="3">
    <source>
        <dbReference type="ARBA" id="ARBA00022468"/>
    </source>
</evidence>
<reference evidence="11" key="1">
    <citation type="journal article" date="2002" name="Science">
        <title>The draft genome of Ciona intestinalis: insights into chordate and vertebrate origins.</title>
        <authorList>
            <person name="Dehal P."/>
            <person name="Satou Y."/>
            <person name="Campbell R.K."/>
            <person name="Chapman J."/>
            <person name="Degnan B."/>
            <person name="De Tomaso A."/>
            <person name="Davidson B."/>
            <person name="Di Gregorio A."/>
            <person name="Gelpke M."/>
            <person name="Goodstein D.M."/>
            <person name="Harafuji N."/>
            <person name="Hastings K.E."/>
            <person name="Ho I."/>
            <person name="Hotta K."/>
            <person name="Huang W."/>
            <person name="Kawashima T."/>
            <person name="Lemaire P."/>
            <person name="Martinez D."/>
            <person name="Meinertzhagen I.A."/>
            <person name="Necula S."/>
            <person name="Nonaka M."/>
            <person name="Putnam N."/>
            <person name="Rash S."/>
            <person name="Saiga H."/>
            <person name="Satake M."/>
            <person name="Terry A."/>
            <person name="Yamada L."/>
            <person name="Wang H.G."/>
            <person name="Awazu S."/>
            <person name="Azumi K."/>
            <person name="Boore J."/>
            <person name="Branno M."/>
            <person name="Chin-Bow S."/>
            <person name="DeSantis R."/>
            <person name="Doyle S."/>
            <person name="Francino P."/>
            <person name="Keys D.N."/>
            <person name="Haga S."/>
            <person name="Hayashi H."/>
            <person name="Hino K."/>
            <person name="Imai K.S."/>
            <person name="Inaba K."/>
            <person name="Kano S."/>
            <person name="Kobayashi K."/>
            <person name="Kobayashi M."/>
            <person name="Lee B.I."/>
            <person name="Makabe K.W."/>
            <person name="Manohar C."/>
            <person name="Matassi G."/>
            <person name="Medina M."/>
            <person name="Mochizuki Y."/>
            <person name="Mount S."/>
            <person name="Morishita T."/>
            <person name="Miura S."/>
            <person name="Nakayama A."/>
            <person name="Nishizaka S."/>
            <person name="Nomoto H."/>
            <person name="Ohta F."/>
            <person name="Oishi K."/>
            <person name="Rigoutsos I."/>
            <person name="Sano M."/>
            <person name="Sasaki A."/>
            <person name="Sasakura Y."/>
            <person name="Shoguchi E."/>
            <person name="Shin-i T."/>
            <person name="Spagnuolo A."/>
            <person name="Stainier D."/>
            <person name="Suzuki M.M."/>
            <person name="Tassy O."/>
            <person name="Takatori N."/>
            <person name="Tokuoka M."/>
            <person name="Yagi K."/>
            <person name="Yoshizaki F."/>
            <person name="Wada S."/>
            <person name="Zhang C."/>
            <person name="Hyatt P.D."/>
            <person name="Larimer F."/>
            <person name="Detter C."/>
            <person name="Doggett N."/>
            <person name="Glavina T."/>
            <person name="Hawkins T."/>
            <person name="Richardson P."/>
            <person name="Lucas S."/>
            <person name="Kohara Y."/>
            <person name="Levine M."/>
            <person name="Satoh N."/>
            <person name="Rokhsar D.S."/>
        </authorList>
    </citation>
    <scope>NUCLEOTIDE SEQUENCE [LARGE SCALE GENOMIC DNA]</scope>
</reference>
<dbReference type="Gene3D" id="1.10.472.80">
    <property type="entry name" value="Ypt/Rab-GAP domain of gyp1p, domain 3"/>
    <property type="match status" value="1"/>
</dbReference>
<dbReference type="PROSITE" id="PS50086">
    <property type="entry name" value="TBC_RABGAP"/>
    <property type="match status" value="1"/>
</dbReference>
<evidence type="ECO:0000256" key="4">
    <source>
        <dbReference type="ARBA" id="ARBA00022490"/>
    </source>
</evidence>
<dbReference type="InterPro" id="IPR035969">
    <property type="entry name" value="Rab-GAP_TBC_sf"/>
</dbReference>
<dbReference type="FunCoup" id="F6VP14">
    <property type="interactions" value="89"/>
</dbReference>
<accession>F6VP14</accession>
<evidence type="ECO:0000256" key="6">
    <source>
        <dbReference type="ARBA" id="ARBA00059763"/>
    </source>
</evidence>
<feature type="domain" description="Rab-GAP TBC" evidence="9">
    <location>
        <begin position="36"/>
        <end position="347"/>
    </location>
</feature>
<evidence type="ECO:0000256" key="5">
    <source>
        <dbReference type="ARBA" id="ARBA00023136"/>
    </source>
</evidence>
<dbReference type="GO" id="GO:0006886">
    <property type="term" value="P:intracellular protein transport"/>
    <property type="evidence" value="ECO:0000318"/>
    <property type="project" value="GO_Central"/>
</dbReference>
<dbReference type="GO" id="GO:0005096">
    <property type="term" value="F:GTPase activator activity"/>
    <property type="evidence" value="ECO:0000318"/>
    <property type="project" value="GO_Central"/>
</dbReference>
<dbReference type="STRING" id="7719.ENSCINP00000026218"/>
<dbReference type="Ensembl" id="ENSCINT00000026464.2">
    <property type="protein sequence ID" value="ENSCINP00000026218.2"/>
    <property type="gene ID" value="ENSCING00000009081.3"/>
</dbReference>
<dbReference type="FunFam" id="1.10.8.270:FF:000019">
    <property type="entry name" value="TBC1 domain family member 13"/>
    <property type="match status" value="1"/>
</dbReference>
<keyword evidence="11" id="KW-1185">Reference proteome</keyword>
<evidence type="ECO:0000256" key="8">
    <source>
        <dbReference type="ARBA" id="ARBA00067477"/>
    </source>
</evidence>
<proteinExistence type="predicted"/>
<dbReference type="PANTHER" id="PTHR22957:SF27">
    <property type="entry name" value="TBC1 DOMAIN FAMILY MEMBER 13"/>
    <property type="match status" value="1"/>
</dbReference>
<dbReference type="GO" id="GO:0005737">
    <property type="term" value="C:cytoplasm"/>
    <property type="evidence" value="ECO:0000318"/>
    <property type="project" value="GO_Central"/>
</dbReference>